<dbReference type="Gene3D" id="3.20.20.70">
    <property type="entry name" value="Aldolase class I"/>
    <property type="match status" value="1"/>
</dbReference>
<dbReference type="InterPro" id="IPR001155">
    <property type="entry name" value="OxRdtase_FMN_N"/>
</dbReference>
<name>A0ABS1ZKI8_9PSED</name>
<evidence type="ECO:0000313" key="3">
    <source>
        <dbReference type="Proteomes" id="UP000809529"/>
    </source>
</evidence>
<evidence type="ECO:0000313" key="2">
    <source>
        <dbReference type="EMBL" id="MBM1196981.1"/>
    </source>
</evidence>
<dbReference type="CDD" id="cd02933">
    <property type="entry name" value="OYE_like_FMN"/>
    <property type="match status" value="1"/>
</dbReference>
<dbReference type="PANTHER" id="PTHR22893">
    <property type="entry name" value="NADH OXIDOREDUCTASE-RELATED"/>
    <property type="match status" value="1"/>
</dbReference>
<gene>
    <name evidence="2" type="ORF">GYN02_17600</name>
</gene>
<evidence type="ECO:0000259" key="1">
    <source>
        <dbReference type="Pfam" id="PF00724"/>
    </source>
</evidence>
<reference evidence="2 3" key="1">
    <citation type="submission" date="2020-01" db="EMBL/GenBank/DDBJ databases">
        <title>Comparative genomics of meat spoilage bacteria.</title>
        <authorList>
            <person name="Hilgarth M."/>
            <person name="Vogel R.F."/>
        </authorList>
    </citation>
    <scope>NUCLEOTIDE SEQUENCE [LARGE SCALE GENOMIC DNA]</scope>
    <source>
        <strain evidence="2 3">TMW2.2077</strain>
    </source>
</reference>
<feature type="domain" description="NADH:flavin oxidoreductase/NADH oxidase N-terminal" evidence="1">
    <location>
        <begin position="4"/>
        <end position="330"/>
    </location>
</feature>
<keyword evidence="3" id="KW-1185">Reference proteome</keyword>
<dbReference type="SUPFAM" id="SSF51395">
    <property type="entry name" value="FMN-linked oxidoreductases"/>
    <property type="match status" value="1"/>
</dbReference>
<proteinExistence type="predicted"/>
<organism evidence="2 3">
    <name type="scientific">Pseudomonas weihenstephanensis</name>
    <dbReference type="NCBI Taxonomy" id="1608994"/>
    <lineage>
        <taxon>Bacteria</taxon>
        <taxon>Pseudomonadati</taxon>
        <taxon>Pseudomonadota</taxon>
        <taxon>Gammaproteobacteria</taxon>
        <taxon>Pseudomonadales</taxon>
        <taxon>Pseudomonadaceae</taxon>
        <taxon>Pseudomonas</taxon>
    </lineage>
</organism>
<dbReference type="PANTHER" id="PTHR22893:SF91">
    <property type="entry name" value="NADPH DEHYDROGENASE 2-RELATED"/>
    <property type="match status" value="1"/>
</dbReference>
<dbReference type="Proteomes" id="UP000809529">
    <property type="component" value="Unassembled WGS sequence"/>
</dbReference>
<dbReference type="InterPro" id="IPR013785">
    <property type="entry name" value="Aldolase_TIM"/>
</dbReference>
<accession>A0ABS1ZKI8</accession>
<sequence length="357" mass="37705">MSILFEPVRLGDLHLANRIVMAPMTRSRADQHGVPTAEMVEYYRQRACAGLIVAEGTAPSASGLGYCRTPAIYNAAHIAAWKAVTDAVHAEGGLIVLQLMHVGRAASAHNKPAGAATVAPSALRARTQLFTDAHGLVDADEPQALSVSGIAQVVEQYRQAALNAREAGFDGVELHATSGYLPMQFMASGSNRRDDAYGGSVANRMRFPTQVLAAMASAIGAGRVGLRLCPGNPFNDISDDDPQATAEALCKAAEPLDLAYVHIMRSPLAELDAFALAQRHCSSGLILNDGFDGASAEAALQAGQGEAVSFARHFIANPDLVERLRHGLPLARLERKTLYSPGPEGYSDYPRAGALAP</sequence>
<protein>
    <submittedName>
        <fullName evidence="2">Alkene reductase</fullName>
    </submittedName>
</protein>
<dbReference type="EMBL" id="JAAEBW010000011">
    <property type="protein sequence ID" value="MBM1196981.1"/>
    <property type="molecule type" value="Genomic_DNA"/>
</dbReference>
<dbReference type="InterPro" id="IPR045247">
    <property type="entry name" value="Oye-like"/>
</dbReference>
<dbReference type="RefSeq" id="WP_059762114.1">
    <property type="nucleotide sequence ID" value="NZ_JAAEBW010000011.1"/>
</dbReference>
<comment type="caution">
    <text evidence="2">The sequence shown here is derived from an EMBL/GenBank/DDBJ whole genome shotgun (WGS) entry which is preliminary data.</text>
</comment>
<dbReference type="Pfam" id="PF00724">
    <property type="entry name" value="Oxidored_FMN"/>
    <property type="match status" value="1"/>
</dbReference>